<proteinExistence type="predicted"/>
<accession>A0A426YGB5</accession>
<evidence type="ECO:0000313" key="1">
    <source>
        <dbReference type="EMBL" id="RRT50791.1"/>
    </source>
</evidence>
<feature type="non-terminal residue" evidence="1">
    <location>
        <position position="1"/>
    </location>
</feature>
<reference evidence="1 2" key="1">
    <citation type="journal article" date="2014" name="Agronomy (Basel)">
        <title>A Draft Genome Sequence for Ensete ventricosum, the Drought-Tolerant Tree Against Hunger.</title>
        <authorList>
            <person name="Harrison J."/>
            <person name="Moore K.A."/>
            <person name="Paszkiewicz K."/>
            <person name="Jones T."/>
            <person name="Grant M."/>
            <person name="Ambacheew D."/>
            <person name="Muzemil S."/>
            <person name="Studholme D.J."/>
        </authorList>
    </citation>
    <scope>NUCLEOTIDE SEQUENCE [LARGE SCALE GENOMIC DNA]</scope>
</reference>
<dbReference type="Proteomes" id="UP000287651">
    <property type="component" value="Unassembled WGS sequence"/>
</dbReference>
<organism evidence="1 2">
    <name type="scientific">Ensete ventricosum</name>
    <name type="common">Abyssinian banana</name>
    <name type="synonym">Musa ensete</name>
    <dbReference type="NCBI Taxonomy" id="4639"/>
    <lineage>
        <taxon>Eukaryota</taxon>
        <taxon>Viridiplantae</taxon>
        <taxon>Streptophyta</taxon>
        <taxon>Embryophyta</taxon>
        <taxon>Tracheophyta</taxon>
        <taxon>Spermatophyta</taxon>
        <taxon>Magnoliopsida</taxon>
        <taxon>Liliopsida</taxon>
        <taxon>Zingiberales</taxon>
        <taxon>Musaceae</taxon>
        <taxon>Ensete</taxon>
    </lineage>
</organism>
<dbReference type="PANTHER" id="PTHR48475:SF2">
    <property type="entry name" value="RIBONUCLEASE H"/>
    <property type="match status" value="1"/>
</dbReference>
<protein>
    <submittedName>
        <fullName evidence="1">Uncharacterized protein</fullName>
    </submittedName>
</protein>
<evidence type="ECO:0000313" key="2">
    <source>
        <dbReference type="Proteomes" id="UP000287651"/>
    </source>
</evidence>
<dbReference type="PANTHER" id="PTHR48475">
    <property type="entry name" value="RIBONUCLEASE H"/>
    <property type="match status" value="1"/>
</dbReference>
<dbReference type="EMBL" id="AMZH03012569">
    <property type="protein sequence ID" value="RRT50791.1"/>
    <property type="molecule type" value="Genomic_DNA"/>
</dbReference>
<sequence length="89" mass="10272">PSILWASRTTPKTSTTESPFNLTFGTEAVLLPEVVYPTFRVETYEESTLSNQLRANLDLLEERRATMHLRILGYKKVVANLYNRRVCPR</sequence>
<dbReference type="AlphaFoldDB" id="A0A426YGB5"/>
<name>A0A426YGB5_ENSVE</name>
<comment type="caution">
    <text evidence="1">The sequence shown here is derived from an EMBL/GenBank/DDBJ whole genome shotgun (WGS) entry which is preliminary data.</text>
</comment>
<gene>
    <name evidence="1" type="ORF">B296_00037883</name>
</gene>